<dbReference type="AlphaFoldDB" id="A0A1T5ENH3"/>
<name>A0A1T5ENH3_9FLAO</name>
<evidence type="ECO:0000313" key="2">
    <source>
        <dbReference type="Proteomes" id="UP000190230"/>
    </source>
</evidence>
<reference evidence="2" key="1">
    <citation type="submission" date="2017-02" db="EMBL/GenBank/DDBJ databases">
        <authorList>
            <person name="Varghese N."/>
            <person name="Submissions S."/>
        </authorList>
    </citation>
    <scope>NUCLEOTIDE SEQUENCE [LARGE SCALE GENOMIC DNA]</scope>
    <source>
        <strain evidence="2">DSM 23405</strain>
    </source>
</reference>
<sequence>MFTRLFFAEEEELSENQISTLILAFQEVCKLGVTEFDTFNITLTSKLIPCFF</sequence>
<accession>A0A1T5ENH3</accession>
<organism evidence="1 2">
    <name type="scientific">Salegentibacter holothuriorum</name>
    <dbReference type="NCBI Taxonomy" id="241145"/>
    <lineage>
        <taxon>Bacteria</taxon>
        <taxon>Pseudomonadati</taxon>
        <taxon>Bacteroidota</taxon>
        <taxon>Flavobacteriia</taxon>
        <taxon>Flavobacteriales</taxon>
        <taxon>Flavobacteriaceae</taxon>
        <taxon>Salegentibacter</taxon>
    </lineage>
</organism>
<proteinExistence type="predicted"/>
<evidence type="ECO:0000313" key="1">
    <source>
        <dbReference type="EMBL" id="SKB85465.1"/>
    </source>
</evidence>
<gene>
    <name evidence="1" type="ORF">SAMN05660776_0116</name>
</gene>
<dbReference type="EMBL" id="FUYY01000012">
    <property type="protein sequence ID" value="SKB85465.1"/>
    <property type="molecule type" value="Genomic_DNA"/>
</dbReference>
<dbReference type="Proteomes" id="UP000190230">
    <property type="component" value="Unassembled WGS sequence"/>
</dbReference>
<keyword evidence="2" id="KW-1185">Reference proteome</keyword>
<protein>
    <submittedName>
        <fullName evidence="1">Uncharacterized protein</fullName>
    </submittedName>
</protein>